<gene>
    <name evidence="2" type="ORF">SRA_00812</name>
</gene>
<evidence type="ECO:0000313" key="3">
    <source>
        <dbReference type="Proteomes" id="UP000007815"/>
    </source>
</evidence>
<dbReference type="PROSITE" id="PS51459">
    <property type="entry name" value="FIDO"/>
    <property type="match status" value="1"/>
</dbReference>
<dbReference type="EMBL" id="AJTZ01000003">
    <property type="protein sequence ID" value="EJN94880.1"/>
    <property type="molecule type" value="Genomic_DNA"/>
</dbReference>
<comment type="caution">
    <text evidence="2">The sequence shown here is derived from an EMBL/GenBank/DDBJ whole genome shotgun (WGS) entry which is preliminary data.</text>
</comment>
<dbReference type="InterPro" id="IPR036388">
    <property type="entry name" value="WH-like_DNA-bd_sf"/>
</dbReference>
<dbReference type="SUPFAM" id="SSF140931">
    <property type="entry name" value="Fic-like"/>
    <property type="match status" value="1"/>
</dbReference>
<name>A0ABP2R0N3_STRRT</name>
<dbReference type="PANTHER" id="PTHR13504:SF38">
    <property type="entry name" value="FIDO DOMAIN-CONTAINING PROTEIN"/>
    <property type="match status" value="1"/>
</dbReference>
<reference evidence="2 3" key="1">
    <citation type="submission" date="2009-12" db="EMBL/GenBank/DDBJ databases">
        <authorList>
            <person name="Lefebure T."/>
            <person name="Cornejo O.E."/>
            <person name="Pavinski Bitar P.D."/>
            <person name="Lang P."/>
            <person name="Stanhope M.J."/>
        </authorList>
    </citation>
    <scope>NUCLEOTIDE SEQUENCE [LARGE SCALE GENOMIC DNA]</scope>
    <source>
        <strain evidence="2 3">FA-1</strain>
    </source>
</reference>
<dbReference type="InterPro" id="IPR036390">
    <property type="entry name" value="WH_DNA-bd_sf"/>
</dbReference>
<evidence type="ECO:0000313" key="2">
    <source>
        <dbReference type="EMBL" id="EJN94880.1"/>
    </source>
</evidence>
<dbReference type="Proteomes" id="UP000007815">
    <property type="component" value="Unassembled WGS sequence"/>
</dbReference>
<dbReference type="InterPro" id="IPR003812">
    <property type="entry name" value="Fido"/>
</dbReference>
<dbReference type="SUPFAM" id="SSF46785">
    <property type="entry name" value="Winged helix' DNA-binding domain"/>
    <property type="match status" value="1"/>
</dbReference>
<proteinExistence type="predicted"/>
<dbReference type="InterPro" id="IPR036597">
    <property type="entry name" value="Fido-like_dom_sf"/>
</dbReference>
<protein>
    <submittedName>
        <fullName evidence="2">Huntington interacting protein HYPE</fullName>
    </submittedName>
</protein>
<evidence type="ECO:0000259" key="1">
    <source>
        <dbReference type="PROSITE" id="PS51459"/>
    </source>
</evidence>
<dbReference type="PANTHER" id="PTHR13504">
    <property type="entry name" value="FIDO DOMAIN-CONTAINING PROTEIN DDB_G0283145"/>
    <property type="match status" value="1"/>
</dbReference>
<feature type="domain" description="Fido" evidence="1">
    <location>
        <begin position="1"/>
        <end position="78"/>
    </location>
</feature>
<dbReference type="InterPro" id="IPR040198">
    <property type="entry name" value="Fido_containing"/>
</dbReference>
<organism evidence="2 3">
    <name type="scientific">Streptococcus ratti FA-1 = DSM 20564</name>
    <dbReference type="NCBI Taxonomy" id="699248"/>
    <lineage>
        <taxon>Bacteria</taxon>
        <taxon>Bacillati</taxon>
        <taxon>Bacillota</taxon>
        <taxon>Bacilli</taxon>
        <taxon>Lactobacillales</taxon>
        <taxon>Streptococcaceae</taxon>
        <taxon>Streptococcus</taxon>
    </lineage>
</organism>
<sequence length="168" mass="19798">MTKMAPLHIQFESIHPFIDGNGRMGRLWQSLILYQWQDIFEWIPIETVIYKHQQAYYDSLSLSNHQNDATVFIELMLDAILETLQDYSLIEKSDKVGDKMNDKELLYFNLLEKYLKKHGTISNREFQGLSNLSPSAARSYLARFTELGLLIKTGQNRNRQYQLRQDFT</sequence>
<dbReference type="Pfam" id="PF02661">
    <property type="entry name" value="Fic"/>
    <property type="match status" value="1"/>
</dbReference>
<accession>A0ABP2R0N3</accession>
<keyword evidence="3" id="KW-1185">Reference proteome</keyword>
<dbReference type="Gene3D" id="1.10.3290.10">
    <property type="entry name" value="Fido-like domain"/>
    <property type="match status" value="1"/>
</dbReference>
<dbReference type="Gene3D" id="1.10.10.10">
    <property type="entry name" value="Winged helix-like DNA-binding domain superfamily/Winged helix DNA-binding domain"/>
    <property type="match status" value="1"/>
</dbReference>